<gene>
    <name evidence="1" type="ORF">LPB142_06285</name>
</gene>
<dbReference type="KEGG" id="rhp:LPB142_06285"/>
<dbReference type="EMBL" id="CP017781">
    <property type="protein sequence ID" value="AOZ68974.1"/>
    <property type="molecule type" value="Genomic_DNA"/>
</dbReference>
<reference evidence="1 2" key="1">
    <citation type="submission" date="2016-10" db="EMBL/GenBank/DDBJ databases">
        <title>Rhodobacter sp. LPB0142, isolated from sea water.</title>
        <authorList>
            <person name="Kim E."/>
            <person name="Yi H."/>
        </authorList>
    </citation>
    <scope>NUCLEOTIDE SEQUENCE [LARGE SCALE GENOMIC DNA]</scope>
    <source>
        <strain evidence="1 2">LPB0142</strain>
    </source>
</reference>
<keyword evidence="2" id="KW-1185">Reference proteome</keyword>
<dbReference type="Proteomes" id="UP000176562">
    <property type="component" value="Chromosome"/>
</dbReference>
<protein>
    <submittedName>
        <fullName evidence="1">Uncharacterized protein</fullName>
    </submittedName>
</protein>
<dbReference type="STRING" id="1850250.LPB142_06285"/>
<evidence type="ECO:0000313" key="1">
    <source>
        <dbReference type="EMBL" id="AOZ68974.1"/>
    </source>
</evidence>
<accession>A0A1D9MAU5</accession>
<sequence length="482" mass="48182">MTRFAPLSLLALLSGLGFGAGLGLGPAAAFELGTGVDVISDPQTRIEALHRLYIGHEIGPGLSFGQSVYSAAKGDAGGAFFWGVEAVKMMPVSGPLSATAGLFLGGGGGAAQVVGDGFMTRAHVGLRYAASERLGYELGASWVKITGADIEDPAVSLGLSYNFGVVHPSEEAVAPGFGALKLRGVSLRAGAVAARGANRTGAAQADLGLFGAEGAFSIGPGREVFLAADGAAKGGEGYMQILAGGRQRWATGPVGLFVEGGLGFGGGGEVDTGAGGLLSLGAGVAVPVAPWADVEFALGGVASAGEYKGAQASVRLVRVFARDPGATAPGGGQKWAYTLGVAMQDPNPGFRKPGVTATARPILQESSVDMFLTERSYISGTAQTALGGDVAGYAIGLLGLGYEMPLGGRWYGSLEAQLGAAGGGGVNANGGLIGGARVELDYALNESARLSFALGKLTHLKSGAGMAPTTAQIGVKFPFTTR</sequence>
<dbReference type="RefSeq" id="WP_071165844.1">
    <property type="nucleotide sequence ID" value="NZ_CP017781.1"/>
</dbReference>
<evidence type="ECO:0000313" key="2">
    <source>
        <dbReference type="Proteomes" id="UP000176562"/>
    </source>
</evidence>
<proteinExistence type="predicted"/>
<dbReference type="AlphaFoldDB" id="A0A1D9MAU5"/>
<name>A0A1D9MAU5_9RHOB</name>
<organism evidence="1 2">
    <name type="scientific">Rhodobacter xanthinilyticus</name>
    <dbReference type="NCBI Taxonomy" id="1850250"/>
    <lineage>
        <taxon>Bacteria</taxon>
        <taxon>Pseudomonadati</taxon>
        <taxon>Pseudomonadota</taxon>
        <taxon>Alphaproteobacteria</taxon>
        <taxon>Rhodobacterales</taxon>
        <taxon>Rhodobacter group</taxon>
        <taxon>Rhodobacter</taxon>
    </lineage>
</organism>